<evidence type="ECO:0000313" key="2">
    <source>
        <dbReference type="Proteomes" id="UP001055101"/>
    </source>
</evidence>
<reference evidence="1" key="2">
    <citation type="submission" date="2021-08" db="EMBL/GenBank/DDBJ databases">
        <authorList>
            <person name="Tani A."/>
            <person name="Ola A."/>
            <person name="Ogura Y."/>
            <person name="Katsura K."/>
            <person name="Hayashi T."/>
        </authorList>
    </citation>
    <scope>NUCLEOTIDE SEQUENCE</scope>
    <source>
        <strain evidence="1">DSM 23674</strain>
    </source>
</reference>
<name>A0ABQ4TKE7_9HYPH</name>
<dbReference type="RefSeq" id="WP_147817186.1">
    <property type="nucleotide sequence ID" value="NZ_BPRA01000009.1"/>
</dbReference>
<evidence type="ECO:0008006" key="3">
    <source>
        <dbReference type="Google" id="ProtNLM"/>
    </source>
</evidence>
<gene>
    <name evidence="1" type="ORF">EKPJFOCH_2278</name>
</gene>
<evidence type="ECO:0000313" key="1">
    <source>
        <dbReference type="EMBL" id="GJE55783.1"/>
    </source>
</evidence>
<dbReference type="Proteomes" id="UP001055101">
    <property type="component" value="Unassembled WGS sequence"/>
</dbReference>
<organism evidence="1 2">
    <name type="scientific">Methylobacterium thuringiense</name>
    <dbReference type="NCBI Taxonomy" id="1003091"/>
    <lineage>
        <taxon>Bacteria</taxon>
        <taxon>Pseudomonadati</taxon>
        <taxon>Pseudomonadota</taxon>
        <taxon>Alphaproteobacteria</taxon>
        <taxon>Hyphomicrobiales</taxon>
        <taxon>Methylobacteriaceae</taxon>
        <taxon>Methylobacterium</taxon>
    </lineage>
</organism>
<reference evidence="1" key="1">
    <citation type="journal article" date="2021" name="Front. Microbiol.">
        <title>Comprehensive Comparative Genomics and Phenotyping of Methylobacterium Species.</title>
        <authorList>
            <person name="Alessa O."/>
            <person name="Ogura Y."/>
            <person name="Fujitani Y."/>
            <person name="Takami H."/>
            <person name="Hayashi T."/>
            <person name="Sahin N."/>
            <person name="Tani A."/>
        </authorList>
    </citation>
    <scope>NUCLEOTIDE SEQUENCE</scope>
    <source>
        <strain evidence="1">DSM 23674</strain>
    </source>
</reference>
<dbReference type="EMBL" id="BPRA01000009">
    <property type="protein sequence ID" value="GJE55783.1"/>
    <property type="molecule type" value="Genomic_DNA"/>
</dbReference>
<sequence>MTSAREPGAGAAVTGLFLGGLAIAGAVALVTAPITPRMAVAQTAANPNDRPATATLSGAAGTVTGREYARGALSPSIVPVMSDGSGSRIDRLRLR</sequence>
<protein>
    <recommendedName>
        <fullName evidence="3">Serine protease</fullName>
    </recommendedName>
</protein>
<keyword evidence="2" id="KW-1185">Reference proteome</keyword>
<proteinExistence type="predicted"/>
<comment type="caution">
    <text evidence="1">The sequence shown here is derived from an EMBL/GenBank/DDBJ whole genome shotgun (WGS) entry which is preliminary data.</text>
</comment>
<accession>A0ABQ4TKE7</accession>